<dbReference type="GO" id="GO:0016614">
    <property type="term" value="F:oxidoreductase activity, acting on CH-OH group of donors"/>
    <property type="evidence" value="ECO:0007669"/>
    <property type="project" value="UniProtKB-ARBA"/>
</dbReference>
<evidence type="ECO:0000256" key="2">
    <source>
        <dbReference type="ARBA" id="ARBA00023002"/>
    </source>
</evidence>
<dbReference type="PRINTS" id="PR00081">
    <property type="entry name" value="GDHRDH"/>
</dbReference>
<protein>
    <submittedName>
        <fullName evidence="3">NAD(P)-dependent dehydrogenase (Short-subunit alcohol dehydrogenase family)</fullName>
    </submittedName>
</protein>
<name>A0A4V2FRI2_PSEST</name>
<dbReference type="InterPro" id="IPR002347">
    <property type="entry name" value="SDR_fam"/>
</dbReference>
<evidence type="ECO:0000313" key="4">
    <source>
        <dbReference type="Proteomes" id="UP000291591"/>
    </source>
</evidence>
<dbReference type="SUPFAM" id="SSF51735">
    <property type="entry name" value="NAD(P)-binding Rossmann-fold domains"/>
    <property type="match status" value="1"/>
</dbReference>
<comment type="caution">
    <text evidence="3">The sequence shown here is derived from an EMBL/GenBank/DDBJ whole genome shotgun (WGS) entry which is preliminary data.</text>
</comment>
<dbReference type="RefSeq" id="WP_130292728.1">
    <property type="nucleotide sequence ID" value="NZ_SHKL01000001.1"/>
</dbReference>
<evidence type="ECO:0000256" key="1">
    <source>
        <dbReference type="ARBA" id="ARBA00006484"/>
    </source>
</evidence>
<dbReference type="OrthoDB" id="20590at2"/>
<dbReference type="PANTHER" id="PTHR48107">
    <property type="entry name" value="NADPH-DEPENDENT ALDEHYDE REDUCTASE-LIKE PROTEIN, CHLOROPLASTIC-RELATED"/>
    <property type="match status" value="1"/>
</dbReference>
<dbReference type="Gene3D" id="3.40.50.720">
    <property type="entry name" value="NAD(P)-binding Rossmann-like Domain"/>
    <property type="match status" value="1"/>
</dbReference>
<dbReference type="AlphaFoldDB" id="A0A4V2FRI2"/>
<dbReference type="EMBL" id="SHKL01000001">
    <property type="protein sequence ID" value="RZT88730.1"/>
    <property type="molecule type" value="Genomic_DNA"/>
</dbReference>
<dbReference type="CDD" id="cd05233">
    <property type="entry name" value="SDR_c"/>
    <property type="match status" value="1"/>
</dbReference>
<proteinExistence type="inferred from homology"/>
<comment type="similarity">
    <text evidence="1">Belongs to the short-chain dehydrogenases/reductases (SDR) family.</text>
</comment>
<gene>
    <name evidence="3" type="ORF">EV383_5675</name>
</gene>
<accession>A0A4V2FRI2</accession>
<sequence>MTGTVLVTGGSRGVGAATARLLAERGHDVVIGYRADGVSADAVTADCRASGVRAVAVAADLAVEADVVRLFDTAVAELGPVTGVVANAGGAPSRQRLEDMTAARIDEVLSLNLRAALLCSREAVLRMAPRHGGAGGALVHVTSRAAVLGSPDEWNDYAAAKAGVEALVVGLAKEVVADGIRVNAVRPGLIDTDFHATAGEPGRVERMAPGIPMGRAGRPDEVAGAIAWLLGDEASYVTGAVLDVTGGR</sequence>
<keyword evidence="2" id="KW-0560">Oxidoreductase</keyword>
<evidence type="ECO:0000313" key="3">
    <source>
        <dbReference type="EMBL" id="RZT88730.1"/>
    </source>
</evidence>
<dbReference type="Pfam" id="PF13561">
    <property type="entry name" value="adh_short_C2"/>
    <property type="match status" value="1"/>
</dbReference>
<dbReference type="PANTHER" id="PTHR48107:SF7">
    <property type="entry name" value="RE15974P"/>
    <property type="match status" value="1"/>
</dbReference>
<reference evidence="3 4" key="1">
    <citation type="submission" date="2019-02" db="EMBL/GenBank/DDBJ databases">
        <title>Sequencing the genomes of 1000 actinobacteria strains.</title>
        <authorList>
            <person name="Klenk H.-P."/>
        </authorList>
    </citation>
    <scope>NUCLEOTIDE SEQUENCE [LARGE SCALE GENOMIC DNA]</scope>
    <source>
        <strain evidence="3 4">DSM 45779</strain>
    </source>
</reference>
<dbReference type="InterPro" id="IPR036291">
    <property type="entry name" value="NAD(P)-bd_dom_sf"/>
</dbReference>
<dbReference type="FunFam" id="3.40.50.720:FF:000173">
    <property type="entry name" value="3-oxoacyl-[acyl-carrier protein] reductase"/>
    <property type="match status" value="1"/>
</dbReference>
<keyword evidence="4" id="KW-1185">Reference proteome</keyword>
<dbReference type="Proteomes" id="UP000291591">
    <property type="component" value="Unassembled WGS sequence"/>
</dbReference>
<organism evidence="3 4">
    <name type="scientific">Pseudonocardia sediminis</name>
    <dbReference type="NCBI Taxonomy" id="1397368"/>
    <lineage>
        <taxon>Bacteria</taxon>
        <taxon>Bacillati</taxon>
        <taxon>Actinomycetota</taxon>
        <taxon>Actinomycetes</taxon>
        <taxon>Pseudonocardiales</taxon>
        <taxon>Pseudonocardiaceae</taxon>
        <taxon>Pseudonocardia</taxon>
    </lineage>
</organism>